<dbReference type="InParanoid" id="C5VUJ8"/>
<dbReference type="CTD" id="13206883"/>
<feature type="transmembrane region" description="Helical" evidence="1">
    <location>
        <begin position="88"/>
        <end position="107"/>
    </location>
</feature>
<evidence type="ECO:0000313" key="3">
    <source>
        <dbReference type="Proteomes" id="UP000001940"/>
    </source>
</evidence>
<name>C5VUJ8_CAEEL</name>
<dbReference type="GeneID" id="13206883"/>
<dbReference type="Bgee" id="WBGene00194646">
    <property type="expression patterns" value="Expressed in larva and 2 other cell types or tissues"/>
</dbReference>
<reference evidence="2 3" key="1">
    <citation type="journal article" date="1998" name="Science">
        <title>Genome sequence of the nematode C. elegans: a platform for investigating biology.</title>
        <authorList>
            <consortium name="The C. elegans sequencing consortium"/>
            <person name="Sulson J.E."/>
            <person name="Waterston R."/>
        </authorList>
    </citation>
    <scope>NUCLEOTIDE SEQUENCE [LARGE SCALE GENOMIC DNA]</scope>
    <source>
        <strain evidence="2 3">Bristol N2</strain>
    </source>
</reference>
<gene>
    <name evidence="2" type="ORF">CELE_Y105C5A.1270</name>
    <name evidence="2 4" type="ORF">Y105C5A.1270</name>
</gene>
<evidence type="ECO:0000313" key="2">
    <source>
        <dbReference type="EMBL" id="CAZ65535.1"/>
    </source>
</evidence>
<dbReference type="AlphaFoldDB" id="C5VUJ8"/>
<dbReference type="WormBase" id="Y105C5A.1270">
    <property type="protein sequence ID" value="CE23204"/>
    <property type="gene ID" value="WBGene00194646"/>
</dbReference>
<dbReference type="Proteomes" id="UP000001940">
    <property type="component" value="Chromosome IV"/>
</dbReference>
<feature type="transmembrane region" description="Helical" evidence="1">
    <location>
        <begin position="7"/>
        <end position="40"/>
    </location>
</feature>
<accession>C5VUJ8</accession>
<organism evidence="2 3">
    <name type="scientific">Caenorhabditis elegans</name>
    <dbReference type="NCBI Taxonomy" id="6239"/>
    <lineage>
        <taxon>Eukaryota</taxon>
        <taxon>Metazoa</taxon>
        <taxon>Ecdysozoa</taxon>
        <taxon>Nematoda</taxon>
        <taxon>Chromadorea</taxon>
        <taxon>Rhabditida</taxon>
        <taxon>Rhabditina</taxon>
        <taxon>Rhabditomorpha</taxon>
        <taxon>Rhabditoidea</taxon>
        <taxon>Rhabditidae</taxon>
        <taxon>Peloderinae</taxon>
        <taxon>Caenorhabditis</taxon>
    </lineage>
</organism>
<feature type="transmembrane region" description="Helical" evidence="1">
    <location>
        <begin position="60"/>
        <end position="76"/>
    </location>
</feature>
<dbReference type="EMBL" id="BX284604">
    <property type="protein sequence ID" value="CAZ65535.1"/>
    <property type="molecule type" value="Genomic_DNA"/>
</dbReference>
<keyword evidence="3" id="KW-1185">Reference proteome</keyword>
<dbReference type="HOGENOM" id="CLU_2160660_0_0_1"/>
<evidence type="ECO:0000313" key="4">
    <source>
        <dbReference type="WormBase" id="Y105C5A.1270"/>
    </source>
</evidence>
<keyword evidence="1" id="KW-0812">Transmembrane</keyword>
<sequence>MTSPPKLGFIFLNMFFTILAFFHSYELLVINLLVLIDNFFLHTKLKETGEKINFDLDKGFLVPFIWSLSFHLLTVFGSMETLSLKIALGYNFIVLGVYSLLSVGLLVEAFQ</sequence>
<proteinExistence type="predicted"/>
<dbReference type="PaxDb" id="6239-Y105C5A.1270"/>
<dbReference type="KEGG" id="cel:CELE_Y105C5A.1270"/>
<dbReference type="SMR" id="C5VUJ8"/>
<evidence type="ECO:0000256" key="1">
    <source>
        <dbReference type="SAM" id="Phobius"/>
    </source>
</evidence>
<protein>
    <submittedName>
        <fullName evidence="2">DUF5658 domain-containing protein</fullName>
    </submittedName>
</protein>
<dbReference type="AGR" id="WB:WBGene00194646"/>
<keyword evidence="1" id="KW-0472">Membrane</keyword>
<dbReference type="RefSeq" id="NP_001255879.1">
    <property type="nucleotide sequence ID" value="NM_001268950.1"/>
</dbReference>
<keyword evidence="1" id="KW-1133">Transmembrane helix</keyword>